<dbReference type="InterPro" id="IPR010330">
    <property type="entry name" value="CoiA_nuc"/>
</dbReference>
<reference evidence="3 4" key="1">
    <citation type="submission" date="2020-07" db="EMBL/GenBank/DDBJ databases">
        <title>Description of Limosilactobacillus balticus sp. nov., Limosilactobacillus agrestis sp. nov., Limosilactobacillus albertensis sp. nov., Limosilactobacillus rudii sp. nov., Limosilactobacillus fastidiosus sp. nov., five novel Limosilactobacillus species isolated from the vertebrate gastrointestinal tract, and proposal of 6 subspecies of Limosilactobacillus reuteri adapted to the gastrointestinal tract of specific vertebrate hosts.</title>
        <authorList>
            <person name="Li F."/>
            <person name="Cheng C."/>
            <person name="Zheng J."/>
            <person name="Quevedo R.M."/>
            <person name="Li J."/>
            <person name="Roos S."/>
            <person name="Gaenzle M.G."/>
            <person name="Walter J."/>
        </authorList>
    </citation>
    <scope>NUCLEOTIDE SEQUENCE [LARGE SCALE GENOMIC DNA]</scope>
    <source>
        <strain evidence="3 4">STM2_1</strain>
    </source>
</reference>
<gene>
    <name evidence="3" type="ORF">H5S09_01550</name>
</gene>
<dbReference type="RefSeq" id="WP_182595269.1">
    <property type="nucleotide sequence ID" value="NZ_JACIVA010000021.1"/>
</dbReference>
<protein>
    <submittedName>
        <fullName evidence="3">Competence protein CoiA</fullName>
    </submittedName>
</protein>
<name>A0A7W3UJH6_9LACO</name>
<accession>A0A7W3UJH6</accession>
<feature type="domain" description="Competence protein CoiA nuclease-like" evidence="1">
    <location>
        <begin position="58"/>
        <end position="191"/>
    </location>
</feature>
<proteinExistence type="predicted"/>
<dbReference type="AlphaFoldDB" id="A0A7W3UJH6"/>
<evidence type="ECO:0000259" key="1">
    <source>
        <dbReference type="Pfam" id="PF06054"/>
    </source>
</evidence>
<dbReference type="Pfam" id="PF06054">
    <property type="entry name" value="CoiA_nuc"/>
    <property type="match status" value="1"/>
</dbReference>
<evidence type="ECO:0000313" key="3">
    <source>
        <dbReference type="EMBL" id="MBB1096651.1"/>
    </source>
</evidence>
<evidence type="ECO:0000313" key="4">
    <source>
        <dbReference type="Proteomes" id="UP000517106"/>
    </source>
</evidence>
<dbReference type="Proteomes" id="UP000517106">
    <property type="component" value="Unassembled WGS sequence"/>
</dbReference>
<feature type="domain" description="Competence protein CoiA-like N-terminal" evidence="2">
    <location>
        <begin position="17"/>
        <end position="54"/>
    </location>
</feature>
<evidence type="ECO:0000259" key="2">
    <source>
        <dbReference type="Pfam" id="PF25164"/>
    </source>
</evidence>
<organism evidence="3 4">
    <name type="scientific">Limosilactobacillus rudii</name>
    <dbReference type="NCBI Taxonomy" id="2759755"/>
    <lineage>
        <taxon>Bacteria</taxon>
        <taxon>Bacillati</taxon>
        <taxon>Bacillota</taxon>
        <taxon>Bacilli</taxon>
        <taxon>Lactobacillales</taxon>
        <taxon>Lactobacillaceae</taxon>
        <taxon>Limosilactobacillus</taxon>
    </lineage>
</organism>
<sequence length="347" mass="41086">MLVAMSNERLIIASDANRTNDKYYCPGCRQTVLLRHGKHRVPHFAHKKHTLCGFSEGETLEHLRGKKQIYQWMKIKNWHPQLEVYLPQINQRPDILLNNEKQKIAIEFQCSPLSLERMIERNKGYKRVGITVWWILGAPYFSRLGNKKIVQFTQILNGRPALLFWDTKKDHLIIKYDYWRCSYSSLKFDQELIMNKQIKMLIEQQHCHSSNELRELAITTFKLTGRILAQCPLVCHDLVASWPAMSQPIILWRIGVILKLMDFPIFYSWRIDEWKSLLMSVGHHKWLQSGCISGDILKTWVIHQYTSELIHTEIIFCSNNHFILCQRPHWVNHPQAKLKIQHRKRSA</sequence>
<dbReference type="Pfam" id="PF25164">
    <property type="entry name" value="CoiA_N"/>
    <property type="match status" value="1"/>
</dbReference>
<keyword evidence="4" id="KW-1185">Reference proteome</keyword>
<dbReference type="InterPro" id="IPR057253">
    <property type="entry name" value="CoiA-like_N"/>
</dbReference>
<dbReference type="EMBL" id="JACIVA010000021">
    <property type="protein sequence ID" value="MBB1096651.1"/>
    <property type="molecule type" value="Genomic_DNA"/>
</dbReference>
<comment type="caution">
    <text evidence="3">The sequence shown here is derived from an EMBL/GenBank/DDBJ whole genome shotgun (WGS) entry which is preliminary data.</text>
</comment>